<organism evidence="2 3">
    <name type="scientific">Macrolepiota fuliginosa MF-IS2</name>
    <dbReference type="NCBI Taxonomy" id="1400762"/>
    <lineage>
        <taxon>Eukaryota</taxon>
        <taxon>Fungi</taxon>
        <taxon>Dikarya</taxon>
        <taxon>Basidiomycota</taxon>
        <taxon>Agaricomycotina</taxon>
        <taxon>Agaricomycetes</taxon>
        <taxon>Agaricomycetidae</taxon>
        <taxon>Agaricales</taxon>
        <taxon>Agaricineae</taxon>
        <taxon>Agaricaceae</taxon>
        <taxon>Macrolepiota</taxon>
    </lineage>
</organism>
<keyword evidence="3" id="KW-1185">Reference proteome</keyword>
<feature type="region of interest" description="Disordered" evidence="1">
    <location>
        <begin position="118"/>
        <end position="153"/>
    </location>
</feature>
<dbReference type="EMBL" id="MU151092">
    <property type="protein sequence ID" value="KAF9451070.1"/>
    <property type="molecule type" value="Genomic_DNA"/>
</dbReference>
<feature type="region of interest" description="Disordered" evidence="1">
    <location>
        <begin position="71"/>
        <end position="103"/>
    </location>
</feature>
<evidence type="ECO:0000313" key="3">
    <source>
        <dbReference type="Proteomes" id="UP000807342"/>
    </source>
</evidence>
<proteinExistence type="predicted"/>
<sequence length="168" mass="18512">MSERFMAAYSSFKQAMQTGAFLQLLLTLLAIVCRLHALTWALVEVHEELATTLLHLCTSLEESTILKQINQQPSESDGAFVPPASPVTPTTGPLKDGHYRPDQKQAIEVREPVALAIGTKKRINSTKPDVDKSTKPAGQSESAIDRKSSTLRTKKKKFTDEIDAIFGF</sequence>
<name>A0A9P5XK76_9AGAR</name>
<dbReference type="Proteomes" id="UP000807342">
    <property type="component" value="Unassembled WGS sequence"/>
</dbReference>
<accession>A0A9P5XK76</accession>
<reference evidence="2" key="1">
    <citation type="submission" date="2020-11" db="EMBL/GenBank/DDBJ databases">
        <authorList>
            <consortium name="DOE Joint Genome Institute"/>
            <person name="Ahrendt S."/>
            <person name="Riley R."/>
            <person name="Andreopoulos W."/>
            <person name="Labutti K."/>
            <person name="Pangilinan J."/>
            <person name="Ruiz-Duenas F.J."/>
            <person name="Barrasa J.M."/>
            <person name="Sanchez-Garcia M."/>
            <person name="Camarero S."/>
            <person name="Miyauchi S."/>
            <person name="Serrano A."/>
            <person name="Linde D."/>
            <person name="Babiker R."/>
            <person name="Drula E."/>
            <person name="Ayuso-Fernandez I."/>
            <person name="Pacheco R."/>
            <person name="Padilla G."/>
            <person name="Ferreira P."/>
            <person name="Barriuso J."/>
            <person name="Kellner H."/>
            <person name="Castanera R."/>
            <person name="Alfaro M."/>
            <person name="Ramirez L."/>
            <person name="Pisabarro A.G."/>
            <person name="Kuo A."/>
            <person name="Tritt A."/>
            <person name="Lipzen A."/>
            <person name="He G."/>
            <person name="Yan M."/>
            <person name="Ng V."/>
            <person name="Cullen D."/>
            <person name="Martin F."/>
            <person name="Rosso M.-N."/>
            <person name="Henrissat B."/>
            <person name="Hibbett D."/>
            <person name="Martinez A.T."/>
            <person name="Grigoriev I.V."/>
        </authorList>
    </citation>
    <scope>NUCLEOTIDE SEQUENCE</scope>
    <source>
        <strain evidence="2">MF-IS2</strain>
    </source>
</reference>
<gene>
    <name evidence="2" type="ORF">P691DRAFT_411458</name>
</gene>
<protein>
    <submittedName>
        <fullName evidence="2">Uncharacterized protein</fullName>
    </submittedName>
</protein>
<evidence type="ECO:0000256" key="1">
    <source>
        <dbReference type="SAM" id="MobiDB-lite"/>
    </source>
</evidence>
<comment type="caution">
    <text evidence="2">The sequence shown here is derived from an EMBL/GenBank/DDBJ whole genome shotgun (WGS) entry which is preliminary data.</text>
</comment>
<dbReference type="AlphaFoldDB" id="A0A9P5XK76"/>
<evidence type="ECO:0000313" key="2">
    <source>
        <dbReference type="EMBL" id="KAF9451070.1"/>
    </source>
</evidence>